<evidence type="ECO:0000256" key="3">
    <source>
        <dbReference type="ARBA" id="ARBA00020983"/>
    </source>
</evidence>
<dbReference type="VEuPathDB" id="FungiDB:GVI51_L11363"/>
<dbReference type="OMA" id="CLQLVYC"/>
<dbReference type="InterPro" id="IPR007255">
    <property type="entry name" value="COG8"/>
</dbReference>
<comment type="similarity">
    <text evidence="2">Belongs to the COG8 family.</text>
</comment>
<evidence type="ECO:0000256" key="6">
    <source>
        <dbReference type="ARBA" id="ARBA00023034"/>
    </source>
</evidence>
<evidence type="ECO:0000256" key="2">
    <source>
        <dbReference type="ARBA" id="ARBA00006419"/>
    </source>
</evidence>
<sequence>MDGILADLVGEGFDGEYGVEVLRGVLQSETRDYERYFSPKALDGSITEDIAEVDAEISAAEKRLRELMLENDKEIVTKLLRGDTREKLKSMADLLDQLWEVGTGEEDGSGTARGGTGTTLSGTGIATFDEVLIENGLVDSDATAANSTEANKDNFHQALSKLKARMENKDTNGLNSSDSSNLVPVLEQLDSLNELMELPLLARASINTGHYQEAVMLYTYTSSLRSKFTDSSIVDEICKSVLSEIEQTMLIGLVNLLSTNVTINSLKKILTYLSAIPPFNEKSRDSLLIVFLSMRYKFIQKEVTSYTIANTEINDSVVEMMIKRRIEVLREHMYMSLNIFANLFSCERIPLSIPLLDDLIDKEVGDSAVETEQSTEEEITEKTNQNSQHSNEQSTEAEEESKETSEQSKESSEQSKESSEQSKESSEQSKESSEQSKEGKQDKNSSEQSNEDKESIEGKESKEAVENMSMSAQQKNTIPTNVPMLEFISNVIQYTLQDMVDEKLHNKISDSVCLQIVYCSFRLLDLNRNFHHLFLNKVCESELFSADQIKRAIRKRSELASKYS</sequence>
<evidence type="ECO:0000256" key="4">
    <source>
        <dbReference type="ARBA" id="ARBA00022448"/>
    </source>
</evidence>
<evidence type="ECO:0000256" key="1">
    <source>
        <dbReference type="ARBA" id="ARBA00004395"/>
    </source>
</evidence>
<dbReference type="GO" id="GO:0032258">
    <property type="term" value="P:cytoplasm to vacuole targeting by the Cvt pathway"/>
    <property type="evidence" value="ECO:0007669"/>
    <property type="project" value="EnsemblFungi"/>
</dbReference>
<dbReference type="GO" id="GO:0000139">
    <property type="term" value="C:Golgi membrane"/>
    <property type="evidence" value="ECO:0007669"/>
    <property type="project" value="UniProtKB-SubCell"/>
</dbReference>
<keyword evidence="4" id="KW-0813">Transport</keyword>
<dbReference type="AlphaFoldDB" id="A0A0W0E439"/>
<dbReference type="Proteomes" id="UP000054886">
    <property type="component" value="Unassembled WGS sequence"/>
</dbReference>
<dbReference type="VEuPathDB" id="FungiDB:GWK60_L15389"/>
<evidence type="ECO:0000256" key="9">
    <source>
        <dbReference type="SAM" id="MobiDB-lite"/>
    </source>
</evidence>
<evidence type="ECO:0000256" key="5">
    <source>
        <dbReference type="ARBA" id="ARBA00022927"/>
    </source>
</evidence>
<proteinExistence type="inferred from homology"/>
<feature type="region of interest" description="Disordered" evidence="9">
    <location>
        <begin position="367"/>
        <end position="477"/>
    </location>
</feature>
<dbReference type="VEuPathDB" id="FungiDB:B1J91_L11418g"/>
<evidence type="ECO:0000313" key="12">
    <source>
        <dbReference type="Proteomes" id="UP000054886"/>
    </source>
</evidence>
<keyword evidence="5" id="KW-0653">Protein transport</keyword>
<dbReference type="PANTHER" id="PTHR21311:SF0">
    <property type="entry name" value="CONSERVED OLIGOMERIC GOLGI COMPLEX SUBUNIT 8"/>
    <property type="match status" value="1"/>
</dbReference>
<evidence type="ECO:0000313" key="11">
    <source>
        <dbReference type="EMBL" id="KTB02874.1"/>
    </source>
</evidence>
<evidence type="ECO:0000256" key="8">
    <source>
        <dbReference type="ARBA" id="ARBA00031347"/>
    </source>
</evidence>
<gene>
    <name evidence="11" type="ORF">AO440_004786</name>
    <name evidence="10" type="ORF">AO440_005257</name>
</gene>
<dbReference type="GO" id="GO:0006891">
    <property type="term" value="P:intra-Golgi vesicle-mediated transport"/>
    <property type="evidence" value="ECO:0007669"/>
    <property type="project" value="EnsemblFungi"/>
</dbReference>
<feature type="compositionally biased region" description="Basic and acidic residues" evidence="9">
    <location>
        <begin position="402"/>
        <end position="465"/>
    </location>
</feature>
<comment type="subcellular location">
    <subcellularLocation>
        <location evidence="1">Golgi apparatus membrane</location>
        <topology evidence="1">Peripheral membrane protein</topology>
    </subcellularLocation>
</comment>
<name>A0A0W0E439_CANGB</name>
<feature type="compositionally biased region" description="Polar residues" evidence="9">
    <location>
        <begin position="468"/>
        <end position="477"/>
    </location>
</feature>
<protein>
    <recommendedName>
        <fullName evidence="3">Conserved oligomeric Golgi complex subunit 8</fullName>
    </recommendedName>
    <alternativeName>
        <fullName evidence="8">Component of oligomeric Golgi complex 8</fullName>
    </alternativeName>
</protein>
<dbReference type="EMBL" id="LLZZ01000122">
    <property type="protein sequence ID" value="KTB02874.1"/>
    <property type="molecule type" value="Genomic_DNA"/>
</dbReference>
<keyword evidence="6" id="KW-0333">Golgi apparatus</keyword>
<accession>A0A0W0E439</accession>
<dbReference type="EMBL" id="LLZZ01000155">
    <property type="protein sequence ID" value="KTA97916.1"/>
    <property type="molecule type" value="Genomic_DNA"/>
</dbReference>
<dbReference type="VEuPathDB" id="FungiDB:CAGL0L11418g"/>
<dbReference type="Pfam" id="PF04124">
    <property type="entry name" value="Dor1"/>
    <property type="match status" value="1"/>
</dbReference>
<organism evidence="10 12">
    <name type="scientific">Candida glabrata</name>
    <name type="common">Yeast</name>
    <name type="synonym">Torulopsis glabrata</name>
    <dbReference type="NCBI Taxonomy" id="5478"/>
    <lineage>
        <taxon>Eukaryota</taxon>
        <taxon>Fungi</taxon>
        <taxon>Dikarya</taxon>
        <taxon>Ascomycota</taxon>
        <taxon>Saccharomycotina</taxon>
        <taxon>Saccharomycetes</taxon>
        <taxon>Saccharomycetales</taxon>
        <taxon>Saccharomycetaceae</taxon>
        <taxon>Nakaseomyces</taxon>
    </lineage>
</organism>
<dbReference type="PANTHER" id="PTHR21311">
    <property type="entry name" value="CONSERVED OLIGOMERIC GOLGI COMPLEX COMPONENT 8"/>
    <property type="match status" value="1"/>
</dbReference>
<evidence type="ECO:0000256" key="7">
    <source>
        <dbReference type="ARBA" id="ARBA00023136"/>
    </source>
</evidence>
<keyword evidence="7" id="KW-0472">Membrane</keyword>
<evidence type="ECO:0000313" key="10">
    <source>
        <dbReference type="EMBL" id="KTA97916.1"/>
    </source>
</evidence>
<comment type="caution">
    <text evidence="10">The sequence shown here is derived from an EMBL/GenBank/DDBJ whole genome shotgun (WGS) entry which is preliminary data.</text>
</comment>
<reference evidence="10 12" key="1">
    <citation type="submission" date="2015-10" db="EMBL/GenBank/DDBJ databases">
        <title>Draft genomes sequences of Candida glabrata isolates 1A, 1B, 2A, 2B, 3A and 3B.</title>
        <authorList>
            <person name="Haavelsrud O.E."/>
            <person name="Gaustad P."/>
        </authorList>
    </citation>
    <scope>NUCLEOTIDE SEQUENCE [LARGE SCALE GENOMIC DNA]</scope>
    <source>
        <strain evidence="10">910700640</strain>
    </source>
</reference>
<dbReference type="OrthoDB" id="1661054at2759"/>
<dbReference type="GO" id="GO:0017119">
    <property type="term" value="C:Golgi transport complex"/>
    <property type="evidence" value="ECO:0007669"/>
    <property type="project" value="EnsemblFungi"/>
</dbReference>